<organism evidence="3">
    <name type="scientific">Schizophyllum commune (strain H4-8 / FGSC 9210)</name>
    <name type="common">Split gill fungus</name>
    <dbReference type="NCBI Taxonomy" id="578458"/>
    <lineage>
        <taxon>Eukaryota</taxon>
        <taxon>Fungi</taxon>
        <taxon>Dikarya</taxon>
        <taxon>Basidiomycota</taxon>
        <taxon>Agaricomycotina</taxon>
        <taxon>Agaricomycetes</taxon>
        <taxon>Agaricomycetidae</taxon>
        <taxon>Agaricales</taxon>
        <taxon>Schizophyllaceae</taxon>
        <taxon>Schizophyllum</taxon>
    </lineage>
</organism>
<dbReference type="AlphaFoldDB" id="D8Q019"/>
<protein>
    <submittedName>
        <fullName evidence="2">Uncharacterized protein</fullName>
    </submittedName>
</protein>
<dbReference type="HOGENOM" id="CLU_100319_0_0_1"/>
<keyword evidence="1" id="KW-0732">Signal</keyword>
<dbReference type="VEuPathDB" id="FungiDB:SCHCODRAFT_02615335"/>
<proteinExistence type="predicted"/>
<dbReference type="OrthoDB" id="2734890at2759"/>
<reference evidence="2 3" key="1">
    <citation type="journal article" date="2010" name="Nat. Biotechnol.">
        <title>Genome sequence of the model mushroom Schizophyllum commune.</title>
        <authorList>
            <person name="Ohm R.A."/>
            <person name="de Jong J.F."/>
            <person name="Lugones L.G."/>
            <person name="Aerts A."/>
            <person name="Kothe E."/>
            <person name="Stajich J.E."/>
            <person name="de Vries R.P."/>
            <person name="Record E."/>
            <person name="Levasseur A."/>
            <person name="Baker S.E."/>
            <person name="Bartholomew K.A."/>
            <person name="Coutinho P.M."/>
            <person name="Erdmann S."/>
            <person name="Fowler T.J."/>
            <person name="Gathman A.C."/>
            <person name="Lombard V."/>
            <person name="Henrissat B."/>
            <person name="Knabe N."/>
            <person name="Kuees U."/>
            <person name="Lilly W.W."/>
            <person name="Lindquist E."/>
            <person name="Lucas S."/>
            <person name="Magnuson J.K."/>
            <person name="Piumi F."/>
            <person name="Raudaskoski M."/>
            <person name="Salamov A."/>
            <person name="Schmutz J."/>
            <person name="Schwarze F.W.M.R."/>
            <person name="vanKuyk P.A."/>
            <person name="Horton J.S."/>
            <person name="Grigoriev I.V."/>
            <person name="Woesten H.A.B."/>
        </authorList>
    </citation>
    <scope>NUCLEOTIDE SEQUENCE [LARGE SCALE GENOMIC DNA]</scope>
    <source>
        <strain evidence="3">H4-8 / FGSC 9210</strain>
    </source>
</reference>
<evidence type="ECO:0000256" key="1">
    <source>
        <dbReference type="SAM" id="SignalP"/>
    </source>
</evidence>
<dbReference type="InParanoid" id="D8Q019"/>
<keyword evidence="3" id="KW-1185">Reference proteome</keyword>
<gene>
    <name evidence="2" type="ORF">SCHCODRAFT_233455</name>
</gene>
<name>D8Q019_SCHCM</name>
<dbReference type="KEGG" id="scm:SCHCO_02615335"/>
<accession>D8Q019</accession>
<dbReference type="Proteomes" id="UP000007431">
    <property type="component" value="Unassembled WGS sequence"/>
</dbReference>
<feature type="chain" id="PRO_5003120467" evidence="1">
    <location>
        <begin position="18"/>
        <end position="186"/>
    </location>
</feature>
<dbReference type="eggNOG" id="ENOG502SR8E">
    <property type="taxonomic scope" value="Eukaryota"/>
</dbReference>
<dbReference type="RefSeq" id="XP_003033859.1">
    <property type="nucleotide sequence ID" value="XM_003033813.1"/>
</dbReference>
<dbReference type="GeneID" id="9586421"/>
<feature type="signal peptide" evidence="1">
    <location>
        <begin position="1"/>
        <end position="17"/>
    </location>
</feature>
<evidence type="ECO:0000313" key="3">
    <source>
        <dbReference type="Proteomes" id="UP000007431"/>
    </source>
</evidence>
<sequence>MKLSLFVPALTAAAVLAAPSALQARDNDDDCYVATHGFSYPDKEQYQRNLMDACLADDAAVTGSNLWGNKACVAAAMSFKNIWPETVRGLAACKNSDEIALDQQPSLDYNIYASIVGDCAWAEGGCPVTQQNFIDFIYSTLSEIGSGDFPSSVDTLLSNGWQPILKWANTEDSLPYGNFNDFLHYS</sequence>
<evidence type="ECO:0000313" key="2">
    <source>
        <dbReference type="EMBL" id="EFI98956.1"/>
    </source>
</evidence>
<dbReference type="EMBL" id="GL377304">
    <property type="protein sequence ID" value="EFI98956.1"/>
    <property type="molecule type" value="Genomic_DNA"/>
</dbReference>